<evidence type="ECO:0000313" key="2">
    <source>
        <dbReference type="Proteomes" id="UP000187406"/>
    </source>
</evidence>
<organism evidence="1 2">
    <name type="scientific">Cephalotus follicularis</name>
    <name type="common">Albany pitcher plant</name>
    <dbReference type="NCBI Taxonomy" id="3775"/>
    <lineage>
        <taxon>Eukaryota</taxon>
        <taxon>Viridiplantae</taxon>
        <taxon>Streptophyta</taxon>
        <taxon>Embryophyta</taxon>
        <taxon>Tracheophyta</taxon>
        <taxon>Spermatophyta</taxon>
        <taxon>Magnoliopsida</taxon>
        <taxon>eudicotyledons</taxon>
        <taxon>Gunneridae</taxon>
        <taxon>Pentapetalae</taxon>
        <taxon>rosids</taxon>
        <taxon>fabids</taxon>
        <taxon>Oxalidales</taxon>
        <taxon>Cephalotaceae</taxon>
        <taxon>Cephalotus</taxon>
    </lineage>
</organism>
<dbReference type="OrthoDB" id="1845088at2759"/>
<proteinExistence type="predicted"/>
<evidence type="ECO:0000313" key="1">
    <source>
        <dbReference type="EMBL" id="GAV91166.1"/>
    </source>
</evidence>
<feature type="non-terminal residue" evidence="1">
    <location>
        <position position="1"/>
    </location>
</feature>
<keyword evidence="2" id="KW-1185">Reference proteome</keyword>
<dbReference type="PANTHER" id="PTHR47481">
    <property type="match status" value="1"/>
</dbReference>
<reference evidence="2" key="1">
    <citation type="submission" date="2016-04" db="EMBL/GenBank/DDBJ databases">
        <title>Cephalotus genome sequencing.</title>
        <authorList>
            <person name="Fukushima K."/>
            <person name="Hasebe M."/>
            <person name="Fang X."/>
        </authorList>
    </citation>
    <scope>NUCLEOTIDE SEQUENCE [LARGE SCALE GENOMIC DNA]</scope>
    <source>
        <strain evidence="2">cv. St1</strain>
    </source>
</reference>
<dbReference type="EMBL" id="BDDD01007055">
    <property type="protein sequence ID" value="GAV91166.1"/>
    <property type="molecule type" value="Genomic_DNA"/>
</dbReference>
<accession>A0A1Q3DF55</accession>
<gene>
    <name evidence="1" type="ORF">CFOL_v3_34565</name>
</gene>
<dbReference type="PANTHER" id="PTHR47481:SF2">
    <property type="entry name" value="RETROTRANSPOSON GAG DOMAIN-CONTAINING PROTEIN"/>
    <property type="match status" value="1"/>
</dbReference>
<sequence length="109" mass="12894">VTNSYYISWRKTDHLVKAWITRTLSEEVLDHAVGTETSQNLWTILTKDFSQTSEAREFEMHSKMKYHLKIDTMSIAEYLNGYKLIFDQLHAYLRSKQGLLYPHQPRPCV</sequence>
<dbReference type="Proteomes" id="UP000187406">
    <property type="component" value="Unassembled WGS sequence"/>
</dbReference>
<dbReference type="Pfam" id="PF14223">
    <property type="entry name" value="Retrotran_gag_2"/>
    <property type="match status" value="1"/>
</dbReference>
<protein>
    <submittedName>
        <fullName evidence="1">UBN2_3 domain-containing protein</fullName>
    </submittedName>
</protein>
<dbReference type="InParanoid" id="A0A1Q3DF55"/>
<comment type="caution">
    <text evidence="1">The sequence shown here is derived from an EMBL/GenBank/DDBJ whole genome shotgun (WGS) entry which is preliminary data.</text>
</comment>
<dbReference type="AlphaFoldDB" id="A0A1Q3DF55"/>
<name>A0A1Q3DF55_CEPFO</name>